<sequence length="78" mass="9253">MGNITLLNVNILLYTFHLHGFIMMLLLRRRQDLNDIVTQKQPWGFFCSAQKPDLTGCFCCREVFRPFRSIYIPWNGDK</sequence>
<evidence type="ECO:0000313" key="3">
    <source>
        <dbReference type="Proteomes" id="UP000004968"/>
    </source>
</evidence>
<dbReference type="EMBL" id="ACIO01000432">
    <property type="protein sequence ID" value="EFC97143.1"/>
    <property type="molecule type" value="Genomic_DNA"/>
</dbReference>
<dbReference type="AlphaFoldDB" id="D3AM08"/>
<comment type="caution">
    <text evidence="2">The sequence shown here is derived from an EMBL/GenBank/DDBJ whole genome shotgun (WGS) entry which is preliminary data.</text>
</comment>
<keyword evidence="1" id="KW-0472">Membrane</keyword>
<name>D3AM08_9FIRM</name>
<organism evidence="2 3">
    <name type="scientific">Hungatella hathewayi DSM 13479</name>
    <dbReference type="NCBI Taxonomy" id="566550"/>
    <lineage>
        <taxon>Bacteria</taxon>
        <taxon>Bacillati</taxon>
        <taxon>Bacillota</taxon>
        <taxon>Clostridia</taxon>
        <taxon>Lachnospirales</taxon>
        <taxon>Lachnospiraceae</taxon>
        <taxon>Hungatella</taxon>
    </lineage>
</organism>
<evidence type="ECO:0000313" key="2">
    <source>
        <dbReference type="EMBL" id="EFC97143.1"/>
    </source>
</evidence>
<dbReference type="Proteomes" id="UP000004968">
    <property type="component" value="Unassembled WGS sequence"/>
</dbReference>
<keyword evidence="1" id="KW-1133">Transmembrane helix</keyword>
<feature type="transmembrane region" description="Helical" evidence="1">
    <location>
        <begin position="6"/>
        <end position="27"/>
    </location>
</feature>
<evidence type="ECO:0000256" key="1">
    <source>
        <dbReference type="SAM" id="Phobius"/>
    </source>
</evidence>
<keyword evidence="1" id="KW-0812">Transmembrane</keyword>
<protein>
    <submittedName>
        <fullName evidence="2">Uncharacterized protein</fullName>
    </submittedName>
</protein>
<accession>D3AM08</accession>
<reference evidence="2 3" key="1">
    <citation type="submission" date="2010-01" db="EMBL/GenBank/DDBJ databases">
        <authorList>
            <person name="Weinstock G."/>
            <person name="Sodergren E."/>
            <person name="Clifton S."/>
            <person name="Fulton L."/>
            <person name="Fulton B."/>
            <person name="Courtney L."/>
            <person name="Fronick C."/>
            <person name="Harrison M."/>
            <person name="Strong C."/>
            <person name="Farmer C."/>
            <person name="Delahaunty K."/>
            <person name="Markovic C."/>
            <person name="Hall O."/>
            <person name="Minx P."/>
            <person name="Tomlinson C."/>
            <person name="Mitreva M."/>
            <person name="Nelson J."/>
            <person name="Hou S."/>
            <person name="Wollam A."/>
            <person name="Pepin K.H."/>
            <person name="Johnson M."/>
            <person name="Bhonagiri V."/>
            <person name="Nash W.E."/>
            <person name="Warren W."/>
            <person name="Chinwalla A."/>
            <person name="Mardis E.R."/>
            <person name="Wilson R.K."/>
        </authorList>
    </citation>
    <scope>NUCLEOTIDE SEQUENCE [LARGE SCALE GENOMIC DNA]</scope>
    <source>
        <strain evidence="2 3">DSM 13479</strain>
    </source>
</reference>
<gene>
    <name evidence="2" type="ORF">CLOSTHATH_04655</name>
</gene>
<dbReference type="HOGENOM" id="CLU_2617188_0_0_9"/>
<proteinExistence type="predicted"/>